<evidence type="ECO:0000259" key="4">
    <source>
        <dbReference type="Pfam" id="PF05199"/>
    </source>
</evidence>
<sequence>ETTPGSSISTDDEWNTWFKSTVGTEYHPTGTCAIFPLELGGVVSPSLLVYGTSNVRVADASVYPFDLSSHLGAPTYGLAKQASTIIRNYCNGVSTNPNSTTSTSSPSSTSSSKPANSNTNADL</sequence>
<comment type="caution">
    <text evidence="5">The sequence shown here is derived from an EMBL/GenBank/DDBJ whole genome shotgun (WGS) entry which is preliminary data.</text>
</comment>
<evidence type="ECO:0000256" key="2">
    <source>
        <dbReference type="ARBA" id="ARBA00010790"/>
    </source>
</evidence>
<dbReference type="PANTHER" id="PTHR11552:SF218">
    <property type="entry name" value="GLUCOSE-METHANOL-CHOLINE OXIDOREDUCTASE N-TERMINAL DOMAIN-CONTAINING PROTEIN"/>
    <property type="match status" value="1"/>
</dbReference>
<feature type="non-terminal residue" evidence="5">
    <location>
        <position position="1"/>
    </location>
</feature>
<protein>
    <submittedName>
        <fullName evidence="5">GMC oxidoreductase-domain-containing protein</fullName>
    </submittedName>
</protein>
<organism evidence="5 6">
    <name type="scientific">Lentinula boryana</name>
    <dbReference type="NCBI Taxonomy" id="40481"/>
    <lineage>
        <taxon>Eukaryota</taxon>
        <taxon>Fungi</taxon>
        <taxon>Dikarya</taxon>
        <taxon>Basidiomycota</taxon>
        <taxon>Agaricomycotina</taxon>
        <taxon>Agaricomycetes</taxon>
        <taxon>Agaricomycetidae</taxon>
        <taxon>Agaricales</taxon>
        <taxon>Marasmiineae</taxon>
        <taxon>Omphalotaceae</taxon>
        <taxon>Lentinula</taxon>
    </lineage>
</organism>
<comment type="cofactor">
    <cofactor evidence="1">
        <name>FAD</name>
        <dbReference type="ChEBI" id="CHEBI:57692"/>
    </cofactor>
</comment>
<dbReference type="EMBL" id="MU791310">
    <property type="protein sequence ID" value="KAJ3990940.1"/>
    <property type="molecule type" value="Genomic_DNA"/>
</dbReference>
<dbReference type="Gene3D" id="3.50.50.60">
    <property type="entry name" value="FAD/NAD(P)-binding domain"/>
    <property type="match status" value="1"/>
</dbReference>
<feature type="region of interest" description="Disordered" evidence="3">
    <location>
        <begin position="95"/>
        <end position="123"/>
    </location>
</feature>
<dbReference type="Pfam" id="PF05199">
    <property type="entry name" value="GMC_oxred_C"/>
    <property type="match status" value="1"/>
</dbReference>
<proteinExistence type="inferred from homology"/>
<dbReference type="Proteomes" id="UP001163828">
    <property type="component" value="Unassembled WGS sequence"/>
</dbReference>
<feature type="domain" description="Glucose-methanol-choline oxidoreductase C-terminal" evidence="4">
    <location>
        <begin position="4"/>
        <end position="79"/>
    </location>
</feature>
<gene>
    <name evidence="5" type="ORF">F5050DRAFT_1582244</name>
</gene>
<evidence type="ECO:0000313" key="6">
    <source>
        <dbReference type="Proteomes" id="UP001163828"/>
    </source>
</evidence>
<dbReference type="InterPro" id="IPR036188">
    <property type="entry name" value="FAD/NAD-bd_sf"/>
</dbReference>
<evidence type="ECO:0000256" key="3">
    <source>
        <dbReference type="SAM" id="MobiDB-lite"/>
    </source>
</evidence>
<accession>A0ABQ8PWY9</accession>
<reference evidence="5" key="1">
    <citation type="submission" date="2022-08" db="EMBL/GenBank/DDBJ databases">
        <authorList>
            <consortium name="DOE Joint Genome Institute"/>
            <person name="Min B."/>
            <person name="Riley R."/>
            <person name="Sierra-Patev S."/>
            <person name="Naranjo-Ortiz M."/>
            <person name="Looney B."/>
            <person name="Konkel Z."/>
            <person name="Slot J.C."/>
            <person name="Sakamoto Y."/>
            <person name="Steenwyk J.L."/>
            <person name="Rokas A."/>
            <person name="Carro J."/>
            <person name="Camarero S."/>
            <person name="Ferreira P."/>
            <person name="Molpeceres G."/>
            <person name="Ruiz-Duenas F.J."/>
            <person name="Serrano A."/>
            <person name="Henrissat B."/>
            <person name="Drula E."/>
            <person name="Hughes K.W."/>
            <person name="Mata J.L."/>
            <person name="Ishikawa N.K."/>
            <person name="Vargas-Isla R."/>
            <person name="Ushijima S."/>
            <person name="Smith C.A."/>
            <person name="Ahrendt S."/>
            <person name="Andreopoulos W."/>
            <person name="He G."/>
            <person name="Labutti K."/>
            <person name="Lipzen A."/>
            <person name="Ng V."/>
            <person name="Sandor L."/>
            <person name="Barry K."/>
            <person name="Martinez A.T."/>
            <person name="Xiao Y."/>
            <person name="Gibbons J.G."/>
            <person name="Terashima K."/>
            <person name="Hibbett D.S."/>
            <person name="Grigoriev I.V."/>
        </authorList>
    </citation>
    <scope>NUCLEOTIDE SEQUENCE</scope>
    <source>
        <strain evidence="5">TFB10827</strain>
    </source>
</reference>
<keyword evidence="6" id="KW-1185">Reference proteome</keyword>
<dbReference type="InterPro" id="IPR007867">
    <property type="entry name" value="GMC_OxRtase_C"/>
</dbReference>
<evidence type="ECO:0000256" key="1">
    <source>
        <dbReference type="ARBA" id="ARBA00001974"/>
    </source>
</evidence>
<dbReference type="PANTHER" id="PTHR11552">
    <property type="entry name" value="GLUCOSE-METHANOL-CHOLINE GMC OXIDOREDUCTASE"/>
    <property type="match status" value="1"/>
</dbReference>
<evidence type="ECO:0000313" key="5">
    <source>
        <dbReference type="EMBL" id="KAJ3990940.1"/>
    </source>
</evidence>
<name>A0ABQ8PWY9_9AGAR</name>
<dbReference type="SUPFAM" id="SSF51905">
    <property type="entry name" value="FAD/NAD(P)-binding domain"/>
    <property type="match status" value="1"/>
</dbReference>
<comment type="similarity">
    <text evidence="2">Belongs to the GMC oxidoreductase family.</text>
</comment>
<dbReference type="InterPro" id="IPR012132">
    <property type="entry name" value="GMC_OxRdtase"/>
</dbReference>
<dbReference type="Gene3D" id="3.30.560.10">
    <property type="entry name" value="Glucose Oxidase, domain 3"/>
    <property type="match status" value="1"/>
</dbReference>